<name>A0ABU6NW21_9BACI</name>
<dbReference type="GeneID" id="301143462"/>
<evidence type="ECO:0000313" key="2">
    <source>
        <dbReference type="Proteomes" id="UP001342826"/>
    </source>
</evidence>
<dbReference type="EMBL" id="JARTFS010000006">
    <property type="protein sequence ID" value="MED4401330.1"/>
    <property type="molecule type" value="Genomic_DNA"/>
</dbReference>
<gene>
    <name evidence="1" type="ORF">P9271_08375</name>
</gene>
<sequence length="56" mass="6626">MPDKTLKILLYHMKEGLNNFRTTGDPEWLEKAQKAENRIIELNSNPHQMWVTEDSI</sequence>
<proteinExistence type="predicted"/>
<accession>A0ABU6NW21</accession>
<comment type="caution">
    <text evidence="1">The sequence shown here is derived from an EMBL/GenBank/DDBJ whole genome shotgun (WGS) entry which is preliminary data.</text>
</comment>
<evidence type="ECO:0000313" key="1">
    <source>
        <dbReference type="EMBL" id="MED4401330.1"/>
    </source>
</evidence>
<dbReference type="Proteomes" id="UP001342826">
    <property type="component" value="Unassembled WGS sequence"/>
</dbReference>
<reference evidence="1 2" key="1">
    <citation type="submission" date="2023-03" db="EMBL/GenBank/DDBJ databases">
        <title>Bacillus Genome Sequencing.</title>
        <authorList>
            <person name="Dunlap C."/>
        </authorList>
    </citation>
    <scope>NUCLEOTIDE SEQUENCE [LARGE SCALE GENOMIC DNA]</scope>
    <source>
        <strain evidence="1 2">NRS-1717</strain>
    </source>
</reference>
<evidence type="ECO:0008006" key="3">
    <source>
        <dbReference type="Google" id="ProtNLM"/>
    </source>
</evidence>
<organism evidence="1 2">
    <name type="scientific">Metabacillus fastidiosus</name>
    <dbReference type="NCBI Taxonomy" id="1458"/>
    <lineage>
        <taxon>Bacteria</taxon>
        <taxon>Bacillati</taxon>
        <taxon>Bacillota</taxon>
        <taxon>Bacilli</taxon>
        <taxon>Bacillales</taxon>
        <taxon>Bacillaceae</taxon>
        <taxon>Metabacillus</taxon>
    </lineage>
</organism>
<dbReference type="RefSeq" id="WP_156483569.1">
    <property type="nucleotide sequence ID" value="NZ_JARTFQ010000005.1"/>
</dbReference>
<protein>
    <recommendedName>
        <fullName evidence="3">Fur-regulated basic protein FbpA</fullName>
    </recommendedName>
</protein>
<keyword evidence="2" id="KW-1185">Reference proteome</keyword>